<evidence type="ECO:0000259" key="1">
    <source>
        <dbReference type="PROSITE" id="PS50075"/>
    </source>
</evidence>
<dbReference type="EMBL" id="LDSL01000012">
    <property type="protein sequence ID" value="KTT27520.1"/>
    <property type="molecule type" value="Genomic_DNA"/>
</dbReference>
<dbReference type="InterPro" id="IPR009081">
    <property type="entry name" value="PP-bd_ACP"/>
</dbReference>
<dbReference type="OrthoDB" id="7063706at2"/>
<feature type="domain" description="Carrier" evidence="1">
    <location>
        <begin position="1"/>
        <end position="77"/>
    </location>
</feature>
<dbReference type="InterPro" id="IPR036736">
    <property type="entry name" value="ACP-like_sf"/>
</dbReference>
<sequence>MSSLKELQDLIQEKYGIDPATLDPNESMRDKGLDSLALVEFLFEIEDRFKISMPDPDPSIETLAGLAAAVDKARAEAATKAAAS</sequence>
<dbReference type="SUPFAM" id="SSF47336">
    <property type="entry name" value="ACP-like"/>
    <property type="match status" value="1"/>
</dbReference>
<protein>
    <submittedName>
        <fullName evidence="2">Phosphopantetheine-binding protein</fullName>
    </submittedName>
</protein>
<dbReference type="Proteomes" id="UP000072741">
    <property type="component" value="Unassembled WGS sequence"/>
</dbReference>
<evidence type="ECO:0000313" key="2">
    <source>
        <dbReference type="EMBL" id="KTT27520.1"/>
    </source>
</evidence>
<accession>A0A147HBU5</accession>
<dbReference type="PROSITE" id="PS50075">
    <property type="entry name" value="CARRIER"/>
    <property type="match status" value="1"/>
</dbReference>
<dbReference type="AlphaFoldDB" id="A0A147HBU5"/>
<gene>
    <name evidence="2" type="ORF">NS331_01750</name>
</gene>
<organism evidence="2 3">
    <name type="scientific">Pseudacidovorax intermedius</name>
    <dbReference type="NCBI Taxonomy" id="433924"/>
    <lineage>
        <taxon>Bacteria</taxon>
        <taxon>Pseudomonadati</taxon>
        <taxon>Pseudomonadota</taxon>
        <taxon>Betaproteobacteria</taxon>
        <taxon>Burkholderiales</taxon>
        <taxon>Comamonadaceae</taxon>
        <taxon>Pseudacidovorax</taxon>
    </lineage>
</organism>
<dbReference type="Pfam" id="PF00550">
    <property type="entry name" value="PP-binding"/>
    <property type="match status" value="1"/>
</dbReference>
<keyword evidence="3" id="KW-1185">Reference proteome</keyword>
<reference evidence="2 3" key="1">
    <citation type="journal article" date="2016" name="Front. Microbiol.">
        <title>Genomic Resource of Rice Seed Associated Bacteria.</title>
        <authorList>
            <person name="Midha S."/>
            <person name="Bansal K."/>
            <person name="Sharma S."/>
            <person name="Kumar N."/>
            <person name="Patil P.P."/>
            <person name="Chaudhry V."/>
            <person name="Patil P.B."/>
        </authorList>
    </citation>
    <scope>NUCLEOTIDE SEQUENCE [LARGE SCALE GENOMIC DNA]</scope>
    <source>
        <strain evidence="2 3">NS331</strain>
    </source>
</reference>
<comment type="caution">
    <text evidence="2">The sequence shown here is derived from an EMBL/GenBank/DDBJ whole genome shotgun (WGS) entry which is preliminary data.</text>
</comment>
<name>A0A147HBU5_9BURK</name>
<dbReference type="RefSeq" id="WP_058640306.1">
    <property type="nucleotide sequence ID" value="NZ_LDSL01000012.1"/>
</dbReference>
<evidence type="ECO:0000313" key="3">
    <source>
        <dbReference type="Proteomes" id="UP000072741"/>
    </source>
</evidence>
<proteinExistence type="predicted"/>
<dbReference type="Gene3D" id="1.10.1200.10">
    <property type="entry name" value="ACP-like"/>
    <property type="match status" value="1"/>
</dbReference>